<evidence type="ECO:0000256" key="2">
    <source>
        <dbReference type="SAM" id="SignalP"/>
    </source>
</evidence>
<comment type="caution">
    <text evidence="3">The sequence shown here is derived from an EMBL/GenBank/DDBJ whole genome shotgun (WGS) entry which is preliminary data.</text>
</comment>
<dbReference type="RefSeq" id="WP_146444353.1">
    <property type="nucleotide sequence ID" value="NZ_SJPR01000001.1"/>
</dbReference>
<proteinExistence type="predicted"/>
<feature type="signal peptide" evidence="2">
    <location>
        <begin position="1"/>
        <end position="23"/>
    </location>
</feature>
<dbReference type="EMBL" id="SJPR01000001">
    <property type="protein sequence ID" value="TWU00709.1"/>
    <property type="molecule type" value="Genomic_DNA"/>
</dbReference>
<protein>
    <submittedName>
        <fullName evidence="3">Uncharacterized protein</fullName>
    </submittedName>
</protein>
<accession>A0A5C6AN70</accession>
<feature type="chain" id="PRO_5022851669" evidence="2">
    <location>
        <begin position="24"/>
        <end position="302"/>
    </location>
</feature>
<dbReference type="AlphaFoldDB" id="A0A5C6AN70"/>
<dbReference type="OrthoDB" id="282085at2"/>
<reference evidence="3 4" key="1">
    <citation type="submission" date="2019-02" db="EMBL/GenBank/DDBJ databases">
        <title>Deep-cultivation of Planctomycetes and their phenomic and genomic characterization uncovers novel biology.</title>
        <authorList>
            <person name="Wiegand S."/>
            <person name="Jogler M."/>
            <person name="Boedeker C."/>
            <person name="Pinto D."/>
            <person name="Vollmers J."/>
            <person name="Rivas-Marin E."/>
            <person name="Kohn T."/>
            <person name="Peeters S.H."/>
            <person name="Heuer A."/>
            <person name="Rast P."/>
            <person name="Oberbeckmann S."/>
            <person name="Bunk B."/>
            <person name="Jeske O."/>
            <person name="Meyerdierks A."/>
            <person name="Storesund J.E."/>
            <person name="Kallscheuer N."/>
            <person name="Luecker S."/>
            <person name="Lage O.M."/>
            <person name="Pohl T."/>
            <person name="Merkel B.J."/>
            <person name="Hornburger P."/>
            <person name="Mueller R.-W."/>
            <person name="Bruemmer F."/>
            <person name="Labrenz M."/>
            <person name="Spormann A.M."/>
            <person name="Op Den Camp H."/>
            <person name="Overmann J."/>
            <person name="Amann R."/>
            <person name="Jetten M.S.M."/>
            <person name="Mascher T."/>
            <person name="Medema M.H."/>
            <person name="Devos D.P."/>
            <person name="Kaster A.-K."/>
            <person name="Ovreas L."/>
            <person name="Rohde M."/>
            <person name="Galperin M.Y."/>
            <person name="Jogler C."/>
        </authorList>
    </citation>
    <scope>NUCLEOTIDE SEQUENCE [LARGE SCALE GENOMIC DNA]</scope>
    <source>
        <strain evidence="3 4">Pla108</strain>
    </source>
</reference>
<evidence type="ECO:0000256" key="1">
    <source>
        <dbReference type="SAM" id="MobiDB-lite"/>
    </source>
</evidence>
<keyword evidence="2" id="KW-0732">Signal</keyword>
<organism evidence="3 4">
    <name type="scientific">Botrimarina colliarenosi</name>
    <dbReference type="NCBI Taxonomy" id="2528001"/>
    <lineage>
        <taxon>Bacteria</taxon>
        <taxon>Pseudomonadati</taxon>
        <taxon>Planctomycetota</taxon>
        <taxon>Planctomycetia</taxon>
        <taxon>Pirellulales</taxon>
        <taxon>Lacipirellulaceae</taxon>
        <taxon>Botrimarina</taxon>
    </lineage>
</organism>
<keyword evidence="4" id="KW-1185">Reference proteome</keyword>
<name>A0A5C6AN70_9BACT</name>
<evidence type="ECO:0000313" key="4">
    <source>
        <dbReference type="Proteomes" id="UP000317421"/>
    </source>
</evidence>
<gene>
    <name evidence="3" type="ORF">Pla108_16610</name>
</gene>
<feature type="region of interest" description="Disordered" evidence="1">
    <location>
        <begin position="29"/>
        <end position="92"/>
    </location>
</feature>
<dbReference type="Proteomes" id="UP000317421">
    <property type="component" value="Unassembled WGS sequence"/>
</dbReference>
<evidence type="ECO:0000313" key="3">
    <source>
        <dbReference type="EMBL" id="TWU00709.1"/>
    </source>
</evidence>
<sequence length="302" mass="30862" precursor="true">MRLFACRWLIGPLSLALVLTMSADGVARGPRGGAGRGAAGAARSLTPSARPTGGFSGGASAPRSLPATTQQALGGRAKPVNPAQAQQWLGSGGQAAARGAASARYGQSAQAAATHLPSSPQAFSPAWYAQHPNAWQATHPHADAAVVATAAGVTAWLAGQPAGASYPVESSSDTTVVYTNVEEQADDPVGSVAPTSVDDEWLSLGVFELKPQPGAAATQFVQLSIDRDARLRGVFDDQITGVTQNVRGVVDQASGDASWSLEGSPGVVFATTLDALTQGWGSVSVMLPSGRQNWRLDRQAAP</sequence>